<dbReference type="PRINTS" id="PR00081">
    <property type="entry name" value="GDHRDH"/>
</dbReference>
<comment type="caution">
    <text evidence="5">The sequence shown here is derived from an EMBL/GenBank/DDBJ whole genome shotgun (WGS) entry which is preliminary data.</text>
</comment>
<dbReference type="PANTHER" id="PTHR44196:SF1">
    <property type="entry name" value="DEHYDROGENASE_REDUCTASE SDR FAMILY MEMBER 7B"/>
    <property type="match status" value="1"/>
</dbReference>
<dbReference type="Pfam" id="PF00106">
    <property type="entry name" value="adh_short"/>
    <property type="match status" value="1"/>
</dbReference>
<dbReference type="Gene3D" id="3.40.50.720">
    <property type="entry name" value="NAD(P)-binding Rossmann-like Domain"/>
    <property type="match status" value="1"/>
</dbReference>
<keyword evidence="6" id="KW-1185">Reference proteome</keyword>
<dbReference type="FunFam" id="3.40.50.720:FF:000084">
    <property type="entry name" value="Short-chain dehydrogenase reductase"/>
    <property type="match status" value="1"/>
</dbReference>
<evidence type="ECO:0000259" key="4">
    <source>
        <dbReference type="SMART" id="SM00822"/>
    </source>
</evidence>
<protein>
    <submittedName>
        <fullName evidence="5">SDR family oxidoreductase</fullName>
    </submittedName>
</protein>
<comment type="similarity">
    <text evidence="1">Belongs to the short-chain dehydrogenases/reductases (SDR) family.</text>
</comment>
<dbReference type="InterPro" id="IPR002347">
    <property type="entry name" value="SDR_fam"/>
</dbReference>
<feature type="region of interest" description="Disordered" evidence="3">
    <location>
        <begin position="193"/>
        <end position="212"/>
    </location>
</feature>
<dbReference type="PANTHER" id="PTHR44196">
    <property type="entry name" value="DEHYDROGENASE/REDUCTASE SDR FAMILY MEMBER 7B"/>
    <property type="match status" value="1"/>
</dbReference>
<dbReference type="SMART" id="SM00822">
    <property type="entry name" value="PKS_KR"/>
    <property type="match status" value="1"/>
</dbReference>
<evidence type="ECO:0000313" key="5">
    <source>
        <dbReference type="EMBL" id="MCQ4332222.1"/>
    </source>
</evidence>
<dbReference type="SUPFAM" id="SSF51735">
    <property type="entry name" value="NAD(P)-binding Rossmann-fold domains"/>
    <property type="match status" value="1"/>
</dbReference>
<sequence length="246" mass="26213">MTGSQPLEGKTVLLTGASAGIGRATAREVAAAGGDVALAARREERLQELAEELESEHGVGTLVAPTDVRDSDAVAETVARTVEEFGGLDVAVCNAGLIAGSAIEDLPDEEYHRMMDVNTDGVFFTARESIPHLRESEGHVVIVGSFAGQYPRPFNPVYAASKSWARSFAHSLEAQVGEEGIAVSVVNPTEVRSEFGDGSRMKERYGPEEASDPGDIAEAIVFAATREQPNTVSELDLYRPDKFSGF</sequence>
<feature type="domain" description="Ketoreductase" evidence="4">
    <location>
        <begin position="10"/>
        <end position="194"/>
    </location>
</feature>
<keyword evidence="2" id="KW-0560">Oxidoreductase</keyword>
<evidence type="ECO:0000256" key="2">
    <source>
        <dbReference type="ARBA" id="ARBA00023002"/>
    </source>
</evidence>
<reference evidence="5" key="1">
    <citation type="journal article" date="2023" name="Front. Microbiol.">
        <title>Genomic-based phylogenetic and metabolic analyses of the genus Natronomonas, and description of Natronomonas aquatica sp. nov.</title>
        <authorList>
            <person name="Garcia-Roldan A."/>
            <person name="Duran-Viseras A."/>
            <person name="de la Haba R.R."/>
            <person name="Corral P."/>
            <person name="Sanchez-Porro C."/>
            <person name="Ventosa A."/>
        </authorList>
    </citation>
    <scope>NUCLEOTIDE SEQUENCE</scope>
    <source>
        <strain evidence="5">F2-12</strain>
    </source>
</reference>
<dbReference type="GO" id="GO:0016491">
    <property type="term" value="F:oxidoreductase activity"/>
    <property type="evidence" value="ECO:0007669"/>
    <property type="project" value="UniProtKB-KW"/>
</dbReference>
<dbReference type="AlphaFoldDB" id="A0A9R1CQJ6"/>
<gene>
    <name evidence="5" type="ORF">KM295_01710</name>
</gene>
<evidence type="ECO:0000256" key="3">
    <source>
        <dbReference type="SAM" id="MobiDB-lite"/>
    </source>
</evidence>
<feature type="compositionally biased region" description="Basic and acidic residues" evidence="3">
    <location>
        <begin position="193"/>
        <end position="207"/>
    </location>
</feature>
<evidence type="ECO:0000313" key="6">
    <source>
        <dbReference type="Proteomes" id="UP001139494"/>
    </source>
</evidence>
<proteinExistence type="inferred from homology"/>
<dbReference type="Proteomes" id="UP001139494">
    <property type="component" value="Unassembled WGS sequence"/>
</dbReference>
<evidence type="ECO:0000256" key="1">
    <source>
        <dbReference type="ARBA" id="ARBA00006484"/>
    </source>
</evidence>
<dbReference type="EMBL" id="JAHLKM010000001">
    <property type="protein sequence ID" value="MCQ4332222.1"/>
    <property type="molecule type" value="Genomic_DNA"/>
</dbReference>
<dbReference type="RefSeq" id="WP_256028140.1">
    <property type="nucleotide sequence ID" value="NZ_JAHLKM010000001.1"/>
</dbReference>
<dbReference type="InterPro" id="IPR057326">
    <property type="entry name" value="KR_dom"/>
</dbReference>
<dbReference type="InterPro" id="IPR036291">
    <property type="entry name" value="NAD(P)-bd_dom_sf"/>
</dbReference>
<accession>A0A9R1CQJ6</accession>
<dbReference type="GO" id="GO:0016020">
    <property type="term" value="C:membrane"/>
    <property type="evidence" value="ECO:0007669"/>
    <property type="project" value="TreeGrafter"/>
</dbReference>
<name>A0A9R1CQJ6_9EURY</name>
<dbReference type="CDD" id="cd05233">
    <property type="entry name" value="SDR_c"/>
    <property type="match status" value="1"/>
</dbReference>
<organism evidence="5 6">
    <name type="scientific">Natronomonas aquatica</name>
    <dbReference type="NCBI Taxonomy" id="2841590"/>
    <lineage>
        <taxon>Archaea</taxon>
        <taxon>Methanobacteriati</taxon>
        <taxon>Methanobacteriota</taxon>
        <taxon>Stenosarchaea group</taxon>
        <taxon>Halobacteria</taxon>
        <taxon>Halobacteriales</taxon>
        <taxon>Natronomonadaceae</taxon>
        <taxon>Natronomonas</taxon>
    </lineage>
</organism>